<dbReference type="InterPro" id="IPR003594">
    <property type="entry name" value="HATPase_dom"/>
</dbReference>
<sequence>MLVFACLSAIAQDRAAWQDSLQKALPAHVADTAKVNLQNKLAASYIQTNLDSMFSMARQAKSLAAQLKYARGIADATVQIAIANRNKGNYTTALEEFHQAISSYEQLKATIPQAGAHLHMAQVYKDMSGSSLTKEYLDKSILYSRQSYNLYQSVPDTAGMVNALNMLGILYRDIGKLKGTEHYYDTAWGAYDQALQLISVSGKGTEHAGKLYNNMSQVYLEYRKDYPKALEYLFKAVEYNKSRHNLASLSFNYGNISNAYVKMHNAGQALLYARKMQESAIQLNRPERLVNAYRQLHESFKAGGKPDSALFYYVLADKMDDSLNNVTKTNQVVDLQTKYETAKKESQIQMLQLESNANNRRITFLVIGVIVFAGLAACMIWLYRRVKKQRQQIAIQSKNLEMMMKELHHRVKNNLQIVSSLLSLQTYKVQDEGAVSVLRESQQRVQAMSFIHQRLYKKEELTAVNMKEYLTDLAESLLSSYGFDRDGFDLQIKIDREMMDIDKALPIGLIINEMITNSLKYAYRDIQHPSLLIRVTEDSHHMIFVIKDNGIGINEEAWKQKGNSFGKQLIGALCKQMRAKQTLVINEGTEFTITIPRQAA</sequence>
<dbReference type="Gene3D" id="3.30.450.20">
    <property type="entry name" value="PAS domain"/>
    <property type="match status" value="1"/>
</dbReference>
<dbReference type="EMBL" id="CP032157">
    <property type="protein sequence ID" value="AXY77495.1"/>
    <property type="molecule type" value="Genomic_DNA"/>
</dbReference>
<dbReference type="InterPro" id="IPR005467">
    <property type="entry name" value="His_kinase_dom"/>
</dbReference>
<gene>
    <name evidence="10" type="ORF">D3H65_27465</name>
</gene>
<dbReference type="SMART" id="SM00387">
    <property type="entry name" value="HATPase_c"/>
    <property type="match status" value="1"/>
</dbReference>
<evidence type="ECO:0000313" key="10">
    <source>
        <dbReference type="EMBL" id="AXY77495.1"/>
    </source>
</evidence>
<keyword evidence="7" id="KW-0067">ATP-binding</keyword>
<keyword evidence="6 10" id="KW-0418">Kinase</keyword>
<dbReference type="PANTHER" id="PTHR41523">
    <property type="entry name" value="TWO-COMPONENT SYSTEM SENSOR PROTEIN"/>
    <property type="match status" value="1"/>
</dbReference>
<evidence type="ECO:0000256" key="3">
    <source>
        <dbReference type="ARBA" id="ARBA00022553"/>
    </source>
</evidence>
<dbReference type="SUPFAM" id="SSF55874">
    <property type="entry name" value="ATPase domain of HSP90 chaperone/DNA topoisomerase II/histidine kinase"/>
    <property type="match status" value="1"/>
</dbReference>
<dbReference type="Proteomes" id="UP000263900">
    <property type="component" value="Chromosome"/>
</dbReference>
<keyword evidence="11" id="KW-1185">Reference proteome</keyword>
<organism evidence="10 11">
    <name type="scientific">Paraflavitalea soli</name>
    <dbReference type="NCBI Taxonomy" id="2315862"/>
    <lineage>
        <taxon>Bacteria</taxon>
        <taxon>Pseudomonadati</taxon>
        <taxon>Bacteroidota</taxon>
        <taxon>Chitinophagia</taxon>
        <taxon>Chitinophagales</taxon>
        <taxon>Chitinophagaceae</taxon>
        <taxon>Paraflavitalea</taxon>
    </lineage>
</organism>
<dbReference type="OrthoDB" id="1223659at2"/>
<dbReference type="Gene3D" id="3.30.565.10">
    <property type="entry name" value="Histidine kinase-like ATPase, C-terminal domain"/>
    <property type="match status" value="1"/>
</dbReference>
<dbReference type="AlphaFoldDB" id="A0A3B7N0F7"/>
<evidence type="ECO:0000313" key="11">
    <source>
        <dbReference type="Proteomes" id="UP000263900"/>
    </source>
</evidence>
<keyword evidence="8" id="KW-1133">Transmembrane helix</keyword>
<dbReference type="GO" id="GO:0005524">
    <property type="term" value="F:ATP binding"/>
    <property type="evidence" value="ECO:0007669"/>
    <property type="project" value="UniProtKB-KW"/>
</dbReference>
<keyword evidence="8" id="KW-0472">Membrane</keyword>
<evidence type="ECO:0000256" key="8">
    <source>
        <dbReference type="SAM" id="Phobius"/>
    </source>
</evidence>
<keyword evidence="8" id="KW-0812">Transmembrane</keyword>
<evidence type="ECO:0000259" key="9">
    <source>
        <dbReference type="PROSITE" id="PS50109"/>
    </source>
</evidence>
<dbReference type="InterPro" id="IPR011990">
    <property type="entry name" value="TPR-like_helical_dom_sf"/>
</dbReference>
<evidence type="ECO:0000256" key="6">
    <source>
        <dbReference type="ARBA" id="ARBA00022777"/>
    </source>
</evidence>
<accession>A0A3B7N0F7</accession>
<comment type="catalytic activity">
    <reaction evidence="1">
        <text>ATP + protein L-histidine = ADP + protein N-phospho-L-histidine.</text>
        <dbReference type="EC" id="2.7.13.3"/>
    </reaction>
</comment>
<evidence type="ECO:0000256" key="4">
    <source>
        <dbReference type="ARBA" id="ARBA00022679"/>
    </source>
</evidence>
<protein>
    <recommendedName>
        <fullName evidence="2">histidine kinase</fullName>
        <ecNumber evidence="2">2.7.13.3</ecNumber>
    </recommendedName>
</protein>
<feature type="transmembrane region" description="Helical" evidence="8">
    <location>
        <begin position="362"/>
        <end position="383"/>
    </location>
</feature>
<dbReference type="EC" id="2.7.13.3" evidence="2"/>
<dbReference type="KEGG" id="pseg:D3H65_27465"/>
<name>A0A3B7N0F7_9BACT</name>
<reference evidence="10 11" key="1">
    <citation type="submission" date="2018-09" db="EMBL/GenBank/DDBJ databases">
        <title>Genome sequencing of strain 6GH32-13.</title>
        <authorList>
            <person name="Weon H.-Y."/>
            <person name="Heo J."/>
            <person name="Kwon S.-W."/>
        </authorList>
    </citation>
    <scope>NUCLEOTIDE SEQUENCE [LARGE SCALE GENOMIC DNA]</scope>
    <source>
        <strain evidence="10 11">5GH32-13</strain>
    </source>
</reference>
<keyword evidence="5" id="KW-0547">Nucleotide-binding</keyword>
<dbReference type="PANTHER" id="PTHR41523:SF8">
    <property type="entry name" value="ETHYLENE RESPONSE SENSOR PROTEIN"/>
    <property type="match status" value="1"/>
</dbReference>
<evidence type="ECO:0000256" key="1">
    <source>
        <dbReference type="ARBA" id="ARBA00000085"/>
    </source>
</evidence>
<feature type="domain" description="Histidine kinase" evidence="9">
    <location>
        <begin position="406"/>
        <end position="599"/>
    </location>
</feature>
<dbReference type="GO" id="GO:0004673">
    <property type="term" value="F:protein histidine kinase activity"/>
    <property type="evidence" value="ECO:0007669"/>
    <property type="project" value="UniProtKB-EC"/>
</dbReference>
<dbReference type="RefSeq" id="WP_119053371.1">
    <property type="nucleotide sequence ID" value="NZ_CP032157.1"/>
</dbReference>
<evidence type="ECO:0000256" key="5">
    <source>
        <dbReference type="ARBA" id="ARBA00022741"/>
    </source>
</evidence>
<dbReference type="Pfam" id="PF07568">
    <property type="entry name" value="HisKA_2"/>
    <property type="match status" value="1"/>
</dbReference>
<evidence type="ECO:0000256" key="2">
    <source>
        <dbReference type="ARBA" id="ARBA00012438"/>
    </source>
</evidence>
<dbReference type="InterPro" id="IPR011495">
    <property type="entry name" value="Sig_transdc_His_kin_sub2_dim/P"/>
</dbReference>
<keyword evidence="3" id="KW-0597">Phosphoprotein</keyword>
<dbReference type="InterPro" id="IPR036890">
    <property type="entry name" value="HATPase_C_sf"/>
</dbReference>
<dbReference type="Gene3D" id="1.25.40.10">
    <property type="entry name" value="Tetratricopeptide repeat domain"/>
    <property type="match status" value="1"/>
</dbReference>
<dbReference type="Pfam" id="PF02518">
    <property type="entry name" value="HATPase_c"/>
    <property type="match status" value="1"/>
</dbReference>
<evidence type="ECO:0000256" key="7">
    <source>
        <dbReference type="ARBA" id="ARBA00022840"/>
    </source>
</evidence>
<dbReference type="SUPFAM" id="SSF48452">
    <property type="entry name" value="TPR-like"/>
    <property type="match status" value="2"/>
</dbReference>
<dbReference type="PROSITE" id="PS50109">
    <property type="entry name" value="HIS_KIN"/>
    <property type="match status" value="1"/>
</dbReference>
<keyword evidence="4" id="KW-0808">Transferase</keyword>
<proteinExistence type="predicted"/>